<dbReference type="InterPro" id="IPR050973">
    <property type="entry name" value="H3K9_Histone-Lys_N-MTase"/>
</dbReference>
<evidence type="ECO:0000256" key="6">
    <source>
        <dbReference type="ARBA" id="ARBA00022723"/>
    </source>
</evidence>
<dbReference type="CTD" id="184086"/>
<keyword evidence="2" id="KW-0158">Chromosome</keyword>
<evidence type="ECO:0000256" key="7">
    <source>
        <dbReference type="ARBA" id="ARBA00022771"/>
    </source>
</evidence>
<protein>
    <submittedName>
        <fullName evidence="10">SET domain-containing protein</fullName>
    </submittedName>
</protein>
<dbReference type="Gene3D" id="2.170.270.10">
    <property type="entry name" value="SET domain"/>
    <property type="match status" value="1"/>
</dbReference>
<dbReference type="Gene3D" id="3.30.40.10">
    <property type="entry name" value="Zinc/RING finger domain, C3HC4 (zinc finger)"/>
    <property type="match status" value="1"/>
</dbReference>
<evidence type="ECO:0000256" key="5">
    <source>
        <dbReference type="ARBA" id="ARBA00022691"/>
    </source>
</evidence>
<dbReference type="InterPro" id="IPR013083">
    <property type="entry name" value="Znf_RING/FYVE/PHD"/>
</dbReference>
<dbReference type="SUPFAM" id="SSF82199">
    <property type="entry name" value="SET domain"/>
    <property type="match status" value="1"/>
</dbReference>
<dbReference type="GO" id="GO:0042054">
    <property type="term" value="F:histone methyltransferase activity"/>
    <property type="evidence" value="ECO:0000318"/>
    <property type="project" value="GO_Central"/>
</dbReference>
<sequence length="407" mass="46143">MMCPDHICEICFTEGFESSATLGNLLHEQSTIRAFHSSCMPAGYTEKNAGVVSLNPRIQEFLGTHFPACGTCGTSTPPMIKCSGCVHSFHRACFPMKLTEESKSHCESCVFDIRMRIGDEVLTEKDEIFCSGVIEDWNQNHFAKQDENFGKEGFASILFDGVGSRQILPINSLFRPYSRVTNIIFHSIKSMYNGHPQELENLKSMLQKIESQRPPVSRPIPKFQSISIFHSTIKELLCHDDDFLPNVKTCEDLLLKFEKNKGYGVFATKILENGCVIGQYCGEYISEKEKARRDALAKVCNDKECKFYSFQVKLELLNELQAQKVYVDGSSVKNITAILNTSCEPNCTAIVEEISIQNIRIEYIVIKTKRTIKVGEELTINYKWNSSFKCFCGSEKCKSPWKPSDWQ</sequence>
<dbReference type="InterPro" id="IPR001214">
    <property type="entry name" value="SET_dom"/>
</dbReference>
<dbReference type="InterPro" id="IPR011011">
    <property type="entry name" value="Znf_FYVE_PHD"/>
</dbReference>
<dbReference type="PhylomeDB" id="Q19117"/>
<dbReference type="PaxDb" id="6239-F02D10.7"/>
<evidence type="ECO:0000256" key="8">
    <source>
        <dbReference type="ARBA" id="ARBA00022833"/>
    </source>
</evidence>
<dbReference type="InParanoid" id="Q19117"/>
<keyword evidence="5" id="KW-0949">S-adenosyl-L-methionine</keyword>
<organism evidence="10 11">
    <name type="scientific">Caenorhabditis elegans</name>
    <dbReference type="NCBI Taxonomy" id="6239"/>
    <lineage>
        <taxon>Eukaryota</taxon>
        <taxon>Metazoa</taxon>
        <taxon>Ecdysozoa</taxon>
        <taxon>Nematoda</taxon>
        <taxon>Chromadorea</taxon>
        <taxon>Rhabditida</taxon>
        <taxon>Rhabditina</taxon>
        <taxon>Rhabditomorpha</taxon>
        <taxon>Rhabditoidea</taxon>
        <taxon>Rhabditidae</taxon>
        <taxon>Peloderinae</taxon>
        <taxon>Caenorhabditis</taxon>
    </lineage>
</organism>
<dbReference type="EMBL" id="BX284606">
    <property type="protein sequence ID" value="CAA91938.3"/>
    <property type="molecule type" value="Genomic_DNA"/>
</dbReference>
<comment type="subcellular location">
    <subcellularLocation>
        <location evidence="1">Chromosome</location>
    </subcellularLocation>
</comment>
<evidence type="ECO:0000256" key="2">
    <source>
        <dbReference type="ARBA" id="ARBA00022454"/>
    </source>
</evidence>
<evidence type="ECO:0000256" key="4">
    <source>
        <dbReference type="ARBA" id="ARBA00022679"/>
    </source>
</evidence>
<keyword evidence="3" id="KW-0489">Methyltransferase</keyword>
<dbReference type="FunCoup" id="Q19117">
    <property type="interactions" value="1"/>
</dbReference>
<keyword evidence="11" id="KW-1185">Reference proteome</keyword>
<dbReference type="GO" id="GO:0032259">
    <property type="term" value="P:methylation"/>
    <property type="evidence" value="ECO:0007669"/>
    <property type="project" value="UniProtKB-KW"/>
</dbReference>
<keyword evidence="4" id="KW-0808">Transferase</keyword>
<keyword evidence="8" id="KW-0862">Zinc</keyword>
<dbReference type="SMART" id="SM00249">
    <property type="entry name" value="PHD"/>
    <property type="match status" value="1"/>
</dbReference>
<dbReference type="PROSITE" id="PS50280">
    <property type="entry name" value="SET"/>
    <property type="match status" value="1"/>
</dbReference>
<evidence type="ECO:0000313" key="11">
    <source>
        <dbReference type="Proteomes" id="UP000001940"/>
    </source>
</evidence>
<dbReference type="GO" id="GO:0005694">
    <property type="term" value="C:chromosome"/>
    <property type="evidence" value="ECO:0007669"/>
    <property type="project" value="UniProtKB-SubCell"/>
</dbReference>
<proteinExistence type="predicted"/>
<dbReference type="Pfam" id="PF00856">
    <property type="entry name" value="SET"/>
    <property type="match status" value="1"/>
</dbReference>
<gene>
    <name evidence="10 12" type="primary">set-8</name>
    <name evidence="10" type="ORF">CELE_F02D10.7</name>
    <name evidence="12" type="ORF">F02D10.7</name>
</gene>
<evidence type="ECO:0000313" key="12">
    <source>
        <dbReference type="WormBase" id="F02D10.7"/>
    </source>
</evidence>
<reference evidence="10 11" key="1">
    <citation type="journal article" date="1998" name="Science">
        <title>Genome sequence of the nematode C. elegans: a platform for investigating biology.</title>
        <authorList>
            <consortium name="The C. elegans sequencing consortium"/>
            <person name="Sulson J.E."/>
            <person name="Waterston R."/>
        </authorList>
    </citation>
    <scope>NUCLEOTIDE SEQUENCE [LARGE SCALE GENOMIC DNA]</scope>
    <source>
        <strain evidence="10 11">Bristol N2</strain>
    </source>
</reference>
<keyword evidence="6" id="KW-0479">Metal-binding</keyword>
<evidence type="ECO:0000313" key="10">
    <source>
        <dbReference type="EMBL" id="CAA91938.3"/>
    </source>
</evidence>
<evidence type="ECO:0000256" key="1">
    <source>
        <dbReference type="ARBA" id="ARBA00004286"/>
    </source>
</evidence>
<dbReference type="AGR" id="WB:WBGene00008527"/>
<dbReference type="KEGG" id="cel:CELE_F02D10.7"/>
<dbReference type="GeneID" id="184086"/>
<dbReference type="eggNOG" id="KOG1081">
    <property type="taxonomic scope" value="Eukaryota"/>
</dbReference>
<accession>Q19117</accession>
<dbReference type="PANTHER" id="PTHR46223:SF3">
    <property type="entry name" value="HISTONE-LYSINE N-METHYLTRANSFERASE SET-23"/>
    <property type="match status" value="1"/>
</dbReference>
<dbReference type="SUPFAM" id="SSF57903">
    <property type="entry name" value="FYVE/PHD zinc finger"/>
    <property type="match status" value="1"/>
</dbReference>
<dbReference type="UCSC" id="F02D10.7">
    <property type="organism name" value="c. elegans"/>
</dbReference>
<dbReference type="RefSeq" id="NP_001359546.1">
    <property type="nucleotide sequence ID" value="NM_001373556.1"/>
</dbReference>
<dbReference type="STRING" id="6239.F02D10.7.1"/>
<dbReference type="SMART" id="SM00317">
    <property type="entry name" value="SET"/>
    <property type="match status" value="1"/>
</dbReference>
<dbReference type="PANTHER" id="PTHR46223">
    <property type="entry name" value="HISTONE-LYSINE N-METHYLTRANSFERASE SUV39H"/>
    <property type="match status" value="1"/>
</dbReference>
<dbReference type="InterPro" id="IPR046341">
    <property type="entry name" value="SET_dom_sf"/>
</dbReference>
<dbReference type="GO" id="GO:0003690">
    <property type="term" value="F:double-stranded DNA binding"/>
    <property type="evidence" value="ECO:0000318"/>
    <property type="project" value="GO_Central"/>
</dbReference>
<dbReference type="Proteomes" id="UP000001940">
    <property type="component" value="Chromosome X"/>
</dbReference>
<dbReference type="GO" id="GO:0008270">
    <property type="term" value="F:zinc ion binding"/>
    <property type="evidence" value="ECO:0007669"/>
    <property type="project" value="UniProtKB-KW"/>
</dbReference>
<dbReference type="AlphaFoldDB" id="Q19117"/>
<dbReference type="InterPro" id="IPR001965">
    <property type="entry name" value="Znf_PHD"/>
</dbReference>
<feature type="domain" description="SET" evidence="9">
    <location>
        <begin position="245"/>
        <end position="383"/>
    </location>
</feature>
<dbReference type="OrthoDB" id="5907666at2759"/>
<keyword evidence="7" id="KW-0863">Zinc-finger</keyword>
<name>Q19117_CAEEL</name>
<dbReference type="WormBase" id="F02D10.7">
    <property type="protein sequence ID" value="CE53183"/>
    <property type="gene ID" value="WBGene00008527"/>
    <property type="gene designation" value="set-8"/>
</dbReference>
<evidence type="ECO:0000256" key="3">
    <source>
        <dbReference type="ARBA" id="ARBA00022603"/>
    </source>
</evidence>
<dbReference type="HOGENOM" id="CLU_532351_0_0_1"/>
<evidence type="ECO:0000259" key="9">
    <source>
        <dbReference type="PROSITE" id="PS50280"/>
    </source>
</evidence>